<keyword evidence="3" id="KW-1185">Reference proteome</keyword>
<reference evidence="2" key="2">
    <citation type="submission" date="2023-05" db="EMBL/GenBank/DDBJ databases">
        <authorList>
            <person name="Schelkunov M.I."/>
        </authorList>
    </citation>
    <scope>NUCLEOTIDE SEQUENCE</scope>
    <source>
        <strain evidence="2">Hsosn_3</strain>
        <tissue evidence="2">Leaf</tissue>
    </source>
</reference>
<feature type="region of interest" description="Disordered" evidence="1">
    <location>
        <begin position="162"/>
        <end position="183"/>
    </location>
</feature>
<evidence type="ECO:0000256" key="1">
    <source>
        <dbReference type="SAM" id="MobiDB-lite"/>
    </source>
</evidence>
<dbReference type="AlphaFoldDB" id="A0AAD8MR88"/>
<comment type="caution">
    <text evidence="2">The sequence shown here is derived from an EMBL/GenBank/DDBJ whole genome shotgun (WGS) entry which is preliminary data.</text>
</comment>
<dbReference type="PANTHER" id="PTHR33240">
    <property type="entry name" value="OS08G0508500 PROTEIN"/>
    <property type="match status" value="1"/>
</dbReference>
<proteinExistence type="predicted"/>
<gene>
    <name evidence="2" type="ORF">POM88_027672</name>
</gene>
<accession>A0AAD8MR88</accession>
<feature type="region of interest" description="Disordered" evidence="1">
    <location>
        <begin position="1"/>
        <end position="61"/>
    </location>
</feature>
<dbReference type="PANTHER" id="PTHR33240:SF15">
    <property type="entry name" value="GAG-PRO-LIKE PROTEIN"/>
    <property type="match status" value="1"/>
</dbReference>
<reference evidence="2" key="1">
    <citation type="submission" date="2023-02" db="EMBL/GenBank/DDBJ databases">
        <title>Genome of toxic invasive species Heracleum sosnowskyi carries increased number of genes despite the absence of recent whole-genome duplications.</title>
        <authorList>
            <person name="Schelkunov M."/>
            <person name="Shtratnikova V."/>
            <person name="Makarenko M."/>
            <person name="Klepikova A."/>
            <person name="Omelchenko D."/>
            <person name="Novikova G."/>
            <person name="Obukhova E."/>
            <person name="Bogdanov V."/>
            <person name="Penin A."/>
            <person name="Logacheva M."/>
        </authorList>
    </citation>
    <scope>NUCLEOTIDE SEQUENCE</scope>
    <source>
        <strain evidence="2">Hsosn_3</strain>
        <tissue evidence="2">Leaf</tissue>
    </source>
</reference>
<feature type="compositionally biased region" description="Basic and acidic residues" evidence="1">
    <location>
        <begin position="162"/>
        <end position="181"/>
    </location>
</feature>
<evidence type="ECO:0000313" key="3">
    <source>
        <dbReference type="Proteomes" id="UP001237642"/>
    </source>
</evidence>
<organism evidence="2 3">
    <name type="scientific">Heracleum sosnowskyi</name>
    <dbReference type="NCBI Taxonomy" id="360622"/>
    <lineage>
        <taxon>Eukaryota</taxon>
        <taxon>Viridiplantae</taxon>
        <taxon>Streptophyta</taxon>
        <taxon>Embryophyta</taxon>
        <taxon>Tracheophyta</taxon>
        <taxon>Spermatophyta</taxon>
        <taxon>Magnoliopsida</taxon>
        <taxon>eudicotyledons</taxon>
        <taxon>Gunneridae</taxon>
        <taxon>Pentapetalae</taxon>
        <taxon>asterids</taxon>
        <taxon>campanulids</taxon>
        <taxon>Apiales</taxon>
        <taxon>Apiaceae</taxon>
        <taxon>Apioideae</taxon>
        <taxon>apioid superclade</taxon>
        <taxon>Tordylieae</taxon>
        <taxon>Tordyliinae</taxon>
        <taxon>Heracleum</taxon>
    </lineage>
</organism>
<sequence>MEQSLENLKKDNASRDWNMNKRNRSYSPKERNYSKRTTYNTASADGRDASKEAKTAPLSVNTTGSKRTVEYKYPSSKGSRRYAEYTPLAAPVEHIFEVGDKTGMFRKPSKTGPPGRKDLARYCAFHDTNGHETVDCRHLKDHIEDLIRKGFLTEFVAQEAKKYKDDRSKRDEEKSAPERATRAGSIHTIIGGPYIGGFSRNAMKNYTREARGNPLTNVYHLADRPPKLFKGEAADITFTEDDARHVHQPHNDALVVTITIGGLNVHRVLVDNGSSCNILAYDTCCERNLVHSIKPEADYKNRMVEVRFPGAVLTKPPDEKGRIIPIRPANSPEYVSQRCTSLMRLKSENPNPLVKCLHILFIGIKPHVVLLSLYFFLPANSTTLG</sequence>
<dbReference type="Proteomes" id="UP001237642">
    <property type="component" value="Unassembled WGS sequence"/>
</dbReference>
<name>A0AAD8MR88_9APIA</name>
<evidence type="ECO:0000313" key="2">
    <source>
        <dbReference type="EMBL" id="KAK1380928.1"/>
    </source>
</evidence>
<feature type="compositionally biased region" description="Basic and acidic residues" evidence="1">
    <location>
        <begin position="45"/>
        <end position="54"/>
    </location>
</feature>
<dbReference type="EMBL" id="JAUIZM010000006">
    <property type="protein sequence ID" value="KAK1380928.1"/>
    <property type="molecule type" value="Genomic_DNA"/>
</dbReference>
<protein>
    <submittedName>
        <fullName evidence="2">Uncharacterized protein</fullName>
    </submittedName>
</protein>